<comment type="caution">
    <text evidence="1">The sequence shown here is derived from an EMBL/GenBank/DDBJ whole genome shotgun (WGS) entry which is preliminary data.</text>
</comment>
<accession>A0A2S9YFJ3</accession>
<gene>
    <name evidence="1" type="ORF">ENSA5_12280</name>
</gene>
<dbReference type="EMBL" id="PVNK01000068">
    <property type="protein sequence ID" value="PRQ03859.1"/>
    <property type="molecule type" value="Genomic_DNA"/>
</dbReference>
<sequence length="169" mass="17111">MRTRRLAFTLVTLGLTLGGLTLGASGCFIESAQPSTFRFQCSSDSECGVGEQCASGLCQQACGGEDDAECSQEAPVCLNGYCSSVCPTTEDVCPAPQECMSLAVPGEDPSDSGVCTIACSEQNPCPDGQVCFGDFGLCALVCATNEDCASGEECLANVCVPSDSGGGAP</sequence>
<reference evidence="1 2" key="1">
    <citation type="submission" date="2018-03" db="EMBL/GenBank/DDBJ databases">
        <title>Draft Genome Sequences of the Obligatory Marine Myxobacteria Enhygromyxa salina SWB005.</title>
        <authorList>
            <person name="Poehlein A."/>
            <person name="Moghaddam J.A."/>
            <person name="Harms H."/>
            <person name="Alanjari M."/>
            <person name="Koenig G.M."/>
            <person name="Daniel R."/>
            <person name="Schaeberle T.F."/>
        </authorList>
    </citation>
    <scope>NUCLEOTIDE SEQUENCE [LARGE SCALE GENOMIC DNA]</scope>
    <source>
        <strain evidence="1 2">SWB005</strain>
    </source>
</reference>
<protein>
    <submittedName>
        <fullName evidence="1">Uncharacterized protein</fullName>
    </submittedName>
</protein>
<dbReference type="RefSeq" id="WP_106390715.1">
    <property type="nucleotide sequence ID" value="NZ_PVNK01000068.1"/>
</dbReference>
<dbReference type="OrthoDB" id="5503998at2"/>
<dbReference type="PROSITE" id="PS51257">
    <property type="entry name" value="PROKAR_LIPOPROTEIN"/>
    <property type="match status" value="1"/>
</dbReference>
<keyword evidence="2" id="KW-1185">Reference proteome</keyword>
<dbReference type="Proteomes" id="UP000237968">
    <property type="component" value="Unassembled WGS sequence"/>
</dbReference>
<proteinExistence type="predicted"/>
<evidence type="ECO:0000313" key="1">
    <source>
        <dbReference type="EMBL" id="PRQ03859.1"/>
    </source>
</evidence>
<dbReference type="AlphaFoldDB" id="A0A2S9YFJ3"/>
<name>A0A2S9YFJ3_9BACT</name>
<evidence type="ECO:0000313" key="2">
    <source>
        <dbReference type="Proteomes" id="UP000237968"/>
    </source>
</evidence>
<organism evidence="1 2">
    <name type="scientific">Enhygromyxa salina</name>
    <dbReference type="NCBI Taxonomy" id="215803"/>
    <lineage>
        <taxon>Bacteria</taxon>
        <taxon>Pseudomonadati</taxon>
        <taxon>Myxococcota</taxon>
        <taxon>Polyangia</taxon>
        <taxon>Nannocystales</taxon>
        <taxon>Nannocystaceae</taxon>
        <taxon>Enhygromyxa</taxon>
    </lineage>
</organism>